<keyword evidence="2" id="KW-0812">Transmembrane</keyword>
<keyword evidence="2" id="KW-1133">Transmembrane helix</keyword>
<feature type="region of interest" description="Disordered" evidence="1">
    <location>
        <begin position="58"/>
        <end position="82"/>
    </location>
</feature>
<evidence type="ECO:0000313" key="3">
    <source>
        <dbReference type="EMBL" id="SFR77891.1"/>
    </source>
</evidence>
<dbReference type="OrthoDB" id="9812349at2"/>
<keyword evidence="4" id="KW-1185">Reference proteome</keyword>
<sequence>MSRTICEHCGTQADTKAGKCPGCGNPLRSSMSGTAKAVIAIVAVLLIAGGAIMVVMEDDPETPSNGTTVVEPVPTLPEKEGD</sequence>
<gene>
    <name evidence="3" type="ORF">SAMN05216203_2985</name>
</gene>
<protein>
    <recommendedName>
        <fullName evidence="5">Zinc-ribbon domain-containing protein</fullName>
    </recommendedName>
</protein>
<proteinExistence type="predicted"/>
<dbReference type="EMBL" id="FOYW01000002">
    <property type="protein sequence ID" value="SFR77891.1"/>
    <property type="molecule type" value="Genomic_DNA"/>
</dbReference>
<evidence type="ECO:0000256" key="2">
    <source>
        <dbReference type="SAM" id="Phobius"/>
    </source>
</evidence>
<organism evidence="3 4">
    <name type="scientific">Marinobacter daqiaonensis</name>
    <dbReference type="NCBI Taxonomy" id="650891"/>
    <lineage>
        <taxon>Bacteria</taxon>
        <taxon>Pseudomonadati</taxon>
        <taxon>Pseudomonadota</taxon>
        <taxon>Gammaproteobacteria</taxon>
        <taxon>Pseudomonadales</taxon>
        <taxon>Marinobacteraceae</taxon>
        <taxon>Marinobacter</taxon>
    </lineage>
</organism>
<dbReference type="RefSeq" id="WP_092014789.1">
    <property type="nucleotide sequence ID" value="NZ_FOYW01000002.1"/>
</dbReference>
<reference evidence="3 4" key="1">
    <citation type="submission" date="2016-10" db="EMBL/GenBank/DDBJ databases">
        <authorList>
            <person name="de Groot N.N."/>
        </authorList>
    </citation>
    <scope>NUCLEOTIDE SEQUENCE [LARGE SCALE GENOMIC DNA]</scope>
    <source>
        <strain evidence="3 4">CGMCC 1.9167</strain>
    </source>
</reference>
<accession>A0A1I6JFZ9</accession>
<evidence type="ECO:0000256" key="1">
    <source>
        <dbReference type="SAM" id="MobiDB-lite"/>
    </source>
</evidence>
<evidence type="ECO:0008006" key="5">
    <source>
        <dbReference type="Google" id="ProtNLM"/>
    </source>
</evidence>
<dbReference type="STRING" id="650891.SAMN05216203_2985"/>
<evidence type="ECO:0000313" key="4">
    <source>
        <dbReference type="Proteomes" id="UP000198644"/>
    </source>
</evidence>
<feature type="transmembrane region" description="Helical" evidence="2">
    <location>
        <begin position="37"/>
        <end position="56"/>
    </location>
</feature>
<name>A0A1I6JFZ9_9GAMM</name>
<dbReference type="Proteomes" id="UP000198644">
    <property type="component" value="Unassembled WGS sequence"/>
</dbReference>
<keyword evidence="2" id="KW-0472">Membrane</keyword>
<dbReference type="AlphaFoldDB" id="A0A1I6JFZ9"/>